<dbReference type="InterPro" id="IPR011598">
    <property type="entry name" value="bHLH_dom"/>
</dbReference>
<dbReference type="Proteomes" id="UP001356427">
    <property type="component" value="Unassembled WGS sequence"/>
</dbReference>
<dbReference type="InterPro" id="IPR036638">
    <property type="entry name" value="HLH_DNA-bd_sf"/>
</dbReference>
<evidence type="ECO:0000256" key="2">
    <source>
        <dbReference type="ARBA" id="ARBA00023125"/>
    </source>
</evidence>
<dbReference type="SUPFAM" id="SSF47459">
    <property type="entry name" value="HLH, helix-loop-helix DNA-binding domain"/>
    <property type="match status" value="1"/>
</dbReference>
<accession>A0AAN8LW24</accession>
<feature type="domain" description="BHLH" evidence="7">
    <location>
        <begin position="326"/>
        <end position="378"/>
    </location>
</feature>
<keyword evidence="2 5" id="KW-0238">DNA-binding</keyword>
<organism evidence="8 9">
    <name type="scientific">Coregonus suidteri</name>
    <dbReference type="NCBI Taxonomy" id="861788"/>
    <lineage>
        <taxon>Eukaryota</taxon>
        <taxon>Metazoa</taxon>
        <taxon>Chordata</taxon>
        <taxon>Craniata</taxon>
        <taxon>Vertebrata</taxon>
        <taxon>Euteleostomi</taxon>
        <taxon>Actinopterygii</taxon>
        <taxon>Neopterygii</taxon>
        <taxon>Teleostei</taxon>
        <taxon>Protacanthopterygii</taxon>
        <taxon>Salmoniformes</taxon>
        <taxon>Salmonidae</taxon>
        <taxon>Coregoninae</taxon>
        <taxon>Coregonus</taxon>
    </lineage>
</organism>
<keyword evidence="3 5" id="KW-0539">Nucleus</keyword>
<evidence type="ECO:0000256" key="4">
    <source>
        <dbReference type="ARBA" id="ARBA00025872"/>
    </source>
</evidence>
<evidence type="ECO:0000313" key="9">
    <source>
        <dbReference type="Proteomes" id="UP001356427"/>
    </source>
</evidence>
<dbReference type="AlphaFoldDB" id="A0AAN8LW24"/>
<dbReference type="Pfam" id="PF00010">
    <property type="entry name" value="HLH"/>
    <property type="match status" value="1"/>
</dbReference>
<dbReference type="SMART" id="SM00353">
    <property type="entry name" value="HLH"/>
    <property type="match status" value="1"/>
</dbReference>
<dbReference type="PIRSF" id="PIRSF001705">
    <property type="entry name" value="Myc_protein"/>
    <property type="match status" value="1"/>
</dbReference>
<proteinExistence type="predicted"/>
<feature type="compositionally biased region" description="Low complexity" evidence="6">
    <location>
        <begin position="308"/>
        <end position="318"/>
    </location>
</feature>
<evidence type="ECO:0000259" key="7">
    <source>
        <dbReference type="PROSITE" id="PS50888"/>
    </source>
</evidence>
<dbReference type="InterPro" id="IPR050433">
    <property type="entry name" value="Myc_transcription_factors"/>
</dbReference>
<feature type="compositionally biased region" description="Basic and acidic residues" evidence="6">
    <location>
        <begin position="326"/>
        <end position="336"/>
    </location>
</feature>
<sequence>MPHCYYEPGETPGFCENTRSKDSSKMLQSFSQSQDWFYSEPLLFDDEFCQSLMKDLQSLPTPPQSPPLKAGLNAKPLSKEDQLSYVSDILLEDQDPQLNWNFDMLYDGSASTTKDQQPEESDDCLWHCLSDKSMEEKLSSVLSSSPLLSDIDTRIFEEIAGSTLDCHTAALACQALENEDLLLDSQDRQEQGSESTSDYGSAGGEFSTYGSSASDTEEEIDVVTVKRTASPSSQSAEESRRQRRAIKRQHLEIQLQHNYAAPCPASPLRPELSSASSGSHHKRSRASDSHRHHHHGSSGRSSRHHPSSHYQSSSSRQSPDVEDEEERRHTHNVMERQRRNELKNCFLRLRDNVPELSNNDKASKVVILKKARDSIRSLELEGQRLNAKRDKLRDGQEQLKAKLEQLRR</sequence>
<keyword evidence="9" id="KW-1185">Reference proteome</keyword>
<evidence type="ECO:0000256" key="5">
    <source>
        <dbReference type="PIRNR" id="PIRNR001705"/>
    </source>
</evidence>
<dbReference type="InterPro" id="IPR012682">
    <property type="entry name" value="Tscrpt_reg_Myc_N"/>
</dbReference>
<evidence type="ECO:0000256" key="3">
    <source>
        <dbReference type="ARBA" id="ARBA00023242"/>
    </source>
</evidence>
<feature type="compositionally biased region" description="Basic residues" evidence="6">
    <location>
        <begin position="279"/>
        <end position="307"/>
    </location>
</feature>
<dbReference type="PANTHER" id="PTHR45851">
    <property type="entry name" value="MYC PROTO-ONCOGENE"/>
    <property type="match status" value="1"/>
</dbReference>
<dbReference type="PRINTS" id="PR00044">
    <property type="entry name" value="LEUZIPPRMYC"/>
</dbReference>
<feature type="region of interest" description="Disordered" evidence="6">
    <location>
        <begin position="258"/>
        <end position="336"/>
    </location>
</feature>
<reference evidence="8 9" key="1">
    <citation type="submission" date="2021-04" db="EMBL/GenBank/DDBJ databases">
        <authorList>
            <person name="De Guttry C."/>
            <person name="Zahm M."/>
            <person name="Klopp C."/>
            <person name="Cabau C."/>
            <person name="Louis A."/>
            <person name="Berthelot C."/>
            <person name="Parey E."/>
            <person name="Roest Crollius H."/>
            <person name="Montfort J."/>
            <person name="Robinson-Rechavi M."/>
            <person name="Bucao C."/>
            <person name="Bouchez O."/>
            <person name="Gislard M."/>
            <person name="Lluch J."/>
            <person name="Milhes M."/>
            <person name="Lampietro C."/>
            <person name="Lopez Roques C."/>
            <person name="Donnadieu C."/>
            <person name="Braasch I."/>
            <person name="Desvignes T."/>
            <person name="Postlethwait J."/>
            <person name="Bobe J."/>
            <person name="Wedekind C."/>
            <person name="Guiguen Y."/>
        </authorList>
    </citation>
    <scope>NUCLEOTIDE SEQUENCE [LARGE SCALE GENOMIC DNA]</scope>
    <source>
        <strain evidence="8">Cs_M1</strain>
        <tissue evidence="8">Blood</tissue>
    </source>
</reference>
<dbReference type="Pfam" id="PF01056">
    <property type="entry name" value="Myc_N"/>
    <property type="match status" value="1"/>
</dbReference>
<dbReference type="CDD" id="cd11400">
    <property type="entry name" value="bHLHzip_Myc"/>
    <property type="match status" value="1"/>
</dbReference>
<dbReference type="GO" id="GO:0003700">
    <property type="term" value="F:DNA-binding transcription factor activity"/>
    <property type="evidence" value="ECO:0007669"/>
    <property type="project" value="InterPro"/>
</dbReference>
<comment type="caution">
    <text evidence="8">The sequence shown here is derived from an EMBL/GenBank/DDBJ whole genome shotgun (WGS) entry which is preliminary data.</text>
</comment>
<dbReference type="GO" id="GO:0005634">
    <property type="term" value="C:nucleus"/>
    <property type="evidence" value="ECO:0007669"/>
    <property type="project" value="UniProtKB-SubCell"/>
</dbReference>
<dbReference type="FunFam" id="4.10.280.10:FF:000019">
    <property type="entry name" value="Myc proto-oncogene protein"/>
    <property type="match status" value="1"/>
</dbReference>
<gene>
    <name evidence="8" type="ORF">J4Q44_G00109210</name>
</gene>
<protein>
    <recommendedName>
        <fullName evidence="7">BHLH domain-containing protein</fullName>
    </recommendedName>
</protein>
<comment type="subunit">
    <text evidence="4">Efficient DNA binding requires dimerization with another bHLH protein. Binds DNA as a heterodimer with MAX.</text>
</comment>
<evidence type="ECO:0000313" key="8">
    <source>
        <dbReference type="EMBL" id="KAK6319710.1"/>
    </source>
</evidence>
<dbReference type="GO" id="GO:0046983">
    <property type="term" value="F:protein dimerization activity"/>
    <property type="evidence" value="ECO:0007669"/>
    <property type="project" value="InterPro"/>
</dbReference>
<evidence type="ECO:0000256" key="6">
    <source>
        <dbReference type="SAM" id="MobiDB-lite"/>
    </source>
</evidence>
<comment type="subcellular location">
    <subcellularLocation>
        <location evidence="1 5">Nucleus</location>
    </subcellularLocation>
</comment>
<dbReference type="Gene3D" id="4.10.280.10">
    <property type="entry name" value="Helix-loop-helix DNA-binding domain"/>
    <property type="match status" value="1"/>
</dbReference>
<dbReference type="PROSITE" id="PS50888">
    <property type="entry name" value="BHLH"/>
    <property type="match status" value="1"/>
</dbReference>
<name>A0AAN8LW24_9TELE</name>
<feature type="region of interest" description="Disordered" evidence="6">
    <location>
        <begin position="389"/>
        <end position="408"/>
    </location>
</feature>
<evidence type="ECO:0000256" key="1">
    <source>
        <dbReference type="ARBA" id="ARBA00004123"/>
    </source>
</evidence>
<dbReference type="GO" id="GO:0003677">
    <property type="term" value="F:DNA binding"/>
    <property type="evidence" value="ECO:0007669"/>
    <property type="project" value="UniProtKB-UniRule"/>
</dbReference>
<dbReference type="InterPro" id="IPR002418">
    <property type="entry name" value="Tscrpt_reg_Myc"/>
</dbReference>
<feature type="region of interest" description="Disordered" evidence="6">
    <location>
        <begin position="186"/>
        <end position="245"/>
    </location>
</feature>
<dbReference type="EMBL" id="JAGTTL010000008">
    <property type="protein sequence ID" value="KAK6319710.1"/>
    <property type="molecule type" value="Genomic_DNA"/>
</dbReference>